<feature type="chain" id="PRO_5038054962" evidence="2">
    <location>
        <begin position="20"/>
        <end position="74"/>
    </location>
</feature>
<evidence type="ECO:0000256" key="2">
    <source>
        <dbReference type="SAM" id="SignalP"/>
    </source>
</evidence>
<proteinExistence type="predicted"/>
<name>A0A923N9Z7_9BACT</name>
<dbReference type="EMBL" id="JACRVF010000002">
    <property type="protein sequence ID" value="MBC5993140.1"/>
    <property type="molecule type" value="Genomic_DNA"/>
</dbReference>
<protein>
    <submittedName>
        <fullName evidence="3">Uncharacterized protein</fullName>
    </submittedName>
</protein>
<reference evidence="3" key="1">
    <citation type="submission" date="2020-08" db="EMBL/GenBank/DDBJ databases">
        <title>Pontibacter sp. SD6 16S ribosomal RNA gene Genome sequencing and assembly.</title>
        <authorList>
            <person name="Kang M."/>
        </authorList>
    </citation>
    <scope>NUCLEOTIDE SEQUENCE</scope>
    <source>
        <strain evidence="3">SD6</strain>
    </source>
</reference>
<sequence length="74" mass="7575">MKKINIFAAALFSASLLLASCGGSEYGENAEMPPESQVSDTQETGVEISGDKSGTGADSAHINDKLAGDSVVQQ</sequence>
<gene>
    <name evidence="3" type="ORF">H8S84_09875</name>
</gene>
<evidence type="ECO:0000313" key="4">
    <source>
        <dbReference type="Proteomes" id="UP000603640"/>
    </source>
</evidence>
<dbReference type="AlphaFoldDB" id="A0A923N9Z7"/>
<dbReference type="Proteomes" id="UP000603640">
    <property type="component" value="Unassembled WGS sequence"/>
</dbReference>
<dbReference type="PROSITE" id="PS51257">
    <property type="entry name" value="PROKAR_LIPOPROTEIN"/>
    <property type="match status" value="1"/>
</dbReference>
<keyword evidence="4" id="KW-1185">Reference proteome</keyword>
<accession>A0A923N9Z7</accession>
<dbReference type="RefSeq" id="WP_187067146.1">
    <property type="nucleotide sequence ID" value="NZ_JACRVF010000002.1"/>
</dbReference>
<evidence type="ECO:0000313" key="3">
    <source>
        <dbReference type="EMBL" id="MBC5993140.1"/>
    </source>
</evidence>
<keyword evidence="2" id="KW-0732">Signal</keyword>
<organism evidence="3 4">
    <name type="scientific">Pontibacter cellulosilyticus</name>
    <dbReference type="NCBI Taxonomy" id="1720253"/>
    <lineage>
        <taxon>Bacteria</taxon>
        <taxon>Pseudomonadati</taxon>
        <taxon>Bacteroidota</taxon>
        <taxon>Cytophagia</taxon>
        <taxon>Cytophagales</taxon>
        <taxon>Hymenobacteraceae</taxon>
        <taxon>Pontibacter</taxon>
    </lineage>
</organism>
<feature type="signal peptide" evidence="2">
    <location>
        <begin position="1"/>
        <end position="19"/>
    </location>
</feature>
<comment type="caution">
    <text evidence="3">The sequence shown here is derived from an EMBL/GenBank/DDBJ whole genome shotgun (WGS) entry which is preliminary data.</text>
</comment>
<evidence type="ECO:0000256" key="1">
    <source>
        <dbReference type="SAM" id="MobiDB-lite"/>
    </source>
</evidence>
<feature type="region of interest" description="Disordered" evidence="1">
    <location>
        <begin position="24"/>
        <end position="74"/>
    </location>
</feature>